<evidence type="ECO:0000313" key="2">
    <source>
        <dbReference type="EMBL" id="TVM25363.1"/>
    </source>
</evidence>
<gene>
    <name evidence="2" type="ORF">DQK91_23150</name>
</gene>
<name>A0A6P1ZDG7_9BACT</name>
<feature type="non-terminal residue" evidence="2">
    <location>
        <position position="176"/>
    </location>
</feature>
<proteinExistence type="predicted"/>
<evidence type="ECO:0000256" key="1">
    <source>
        <dbReference type="SAM" id="MobiDB-lite"/>
    </source>
</evidence>
<accession>A0A6P1ZDG7</accession>
<organism evidence="2 3">
    <name type="scientific">Oceanidesulfovibrio marinus</name>
    <dbReference type="NCBI Taxonomy" id="370038"/>
    <lineage>
        <taxon>Bacteria</taxon>
        <taxon>Pseudomonadati</taxon>
        <taxon>Thermodesulfobacteriota</taxon>
        <taxon>Desulfovibrionia</taxon>
        <taxon>Desulfovibrionales</taxon>
        <taxon>Desulfovibrionaceae</taxon>
        <taxon>Oceanidesulfovibrio</taxon>
    </lineage>
</organism>
<dbReference type="AlphaFoldDB" id="A0A6P1ZDG7"/>
<feature type="region of interest" description="Disordered" evidence="1">
    <location>
        <begin position="150"/>
        <end position="176"/>
    </location>
</feature>
<evidence type="ECO:0000313" key="3">
    <source>
        <dbReference type="Proteomes" id="UP000434052"/>
    </source>
</evidence>
<protein>
    <submittedName>
        <fullName evidence="2">Uncharacterized protein</fullName>
    </submittedName>
</protein>
<dbReference type="EMBL" id="QMIF01000281">
    <property type="protein sequence ID" value="TVM25363.1"/>
    <property type="molecule type" value="Genomic_DNA"/>
</dbReference>
<reference evidence="2 3" key="1">
    <citation type="submission" date="2018-06" db="EMBL/GenBank/DDBJ databases">
        <title>Complete genome of Desulfovibrio marinus P48SEP.</title>
        <authorList>
            <person name="Crispim J.S."/>
            <person name="Vidigal P.M.P."/>
            <person name="Silva L.C.F."/>
            <person name="Araujo L.C."/>
            <person name="Laguardia C.N."/>
            <person name="Dias R.S."/>
            <person name="Sousa M.P."/>
            <person name="Paula S.O."/>
            <person name="Silva C."/>
        </authorList>
    </citation>
    <scope>NUCLEOTIDE SEQUENCE [LARGE SCALE GENOMIC DNA]</scope>
    <source>
        <strain evidence="2 3">P48SEP</strain>
    </source>
</reference>
<feature type="non-terminal residue" evidence="2">
    <location>
        <position position="1"/>
    </location>
</feature>
<comment type="caution">
    <text evidence="2">The sequence shown here is derived from an EMBL/GenBank/DDBJ whole genome shotgun (WGS) entry which is preliminary data.</text>
</comment>
<dbReference type="Proteomes" id="UP000434052">
    <property type="component" value="Unassembled WGS sequence"/>
</dbReference>
<dbReference type="RefSeq" id="WP_167512698.1">
    <property type="nucleotide sequence ID" value="NZ_QMIF01000281.1"/>
</dbReference>
<sequence length="176" mass="18980">RGQWNISFPNTSNLSRLWRNRITDIDLQYIQCLHLRAQYRFDEKRVQLEDLQAELSDMAAHGLGELQLGEVPSASLLLSTGTVALEDLFGGVRGLTKWLQALLYKGTAPPLAPIGALRLNMGPDKVSGYGLDLSDVSMDEDMAGTEVRLEADAKNGGGGSVKAQSDVRPGAAALEG</sequence>